<protein>
    <recommendedName>
        <fullName evidence="6">HTH cro/C1-type domain-containing protein</fullName>
    </recommendedName>
</protein>
<dbReference type="CDD" id="cd00200">
    <property type="entry name" value="WD40"/>
    <property type="match status" value="3"/>
</dbReference>
<feature type="repeat" description="WD" evidence="3">
    <location>
        <begin position="710"/>
        <end position="751"/>
    </location>
</feature>
<evidence type="ECO:0000256" key="4">
    <source>
        <dbReference type="SAM" id="MobiDB-lite"/>
    </source>
</evidence>
<dbReference type="InterPro" id="IPR027417">
    <property type="entry name" value="P-loop_NTPase"/>
</dbReference>
<dbReference type="PANTHER" id="PTHR44019:SF8">
    <property type="entry name" value="POC1 CENTRIOLAR PROTEIN HOMOLOG"/>
    <property type="match status" value="1"/>
</dbReference>
<keyword evidence="2" id="KW-0677">Repeat</keyword>
<dbReference type="InterPro" id="IPR001680">
    <property type="entry name" value="WD40_rpt"/>
</dbReference>
<dbReference type="SUPFAM" id="SSF50978">
    <property type="entry name" value="WD40 repeat-like"/>
    <property type="match status" value="2"/>
</dbReference>
<comment type="caution">
    <text evidence="7">The sequence shown here is derived from an EMBL/GenBank/DDBJ whole genome shotgun (WGS) entry which is preliminary data.</text>
</comment>
<feature type="region of interest" description="Disordered" evidence="4">
    <location>
        <begin position="1081"/>
        <end position="1112"/>
    </location>
</feature>
<feature type="compositionally biased region" description="Basic and acidic residues" evidence="4">
    <location>
        <begin position="1081"/>
        <end position="1090"/>
    </location>
</feature>
<feature type="repeat" description="WD" evidence="3">
    <location>
        <begin position="843"/>
        <end position="884"/>
    </location>
</feature>
<dbReference type="EMBL" id="BAAAUG010000201">
    <property type="protein sequence ID" value="GAA3148516.1"/>
    <property type="molecule type" value="Genomic_DNA"/>
</dbReference>
<feature type="compositionally biased region" description="Basic and acidic residues" evidence="4">
    <location>
        <begin position="379"/>
        <end position="390"/>
    </location>
</feature>
<feature type="repeat" description="WD" evidence="3">
    <location>
        <begin position="801"/>
        <end position="842"/>
    </location>
</feature>
<dbReference type="PRINTS" id="PR00320">
    <property type="entry name" value="GPROTEINBRPT"/>
</dbReference>
<dbReference type="InterPro" id="IPR001387">
    <property type="entry name" value="Cro/C1-type_HTH"/>
</dbReference>
<dbReference type="RefSeq" id="WP_344529867.1">
    <property type="nucleotide sequence ID" value="NZ_BAAAUG010000201.1"/>
</dbReference>
<feature type="repeat" description="WD" evidence="3">
    <location>
        <begin position="1233"/>
        <end position="1274"/>
    </location>
</feature>
<evidence type="ECO:0000313" key="8">
    <source>
        <dbReference type="Proteomes" id="UP001501637"/>
    </source>
</evidence>
<feature type="repeat" description="WD" evidence="3">
    <location>
        <begin position="758"/>
        <end position="799"/>
    </location>
</feature>
<dbReference type="InterPro" id="IPR036322">
    <property type="entry name" value="WD40_repeat_dom_sf"/>
</dbReference>
<evidence type="ECO:0000256" key="5">
    <source>
        <dbReference type="SAM" id="Phobius"/>
    </source>
</evidence>
<feature type="repeat" description="WD" evidence="3">
    <location>
        <begin position="1150"/>
        <end position="1191"/>
    </location>
</feature>
<accession>A0ABP6NHD5</accession>
<feature type="transmembrane region" description="Helical" evidence="5">
    <location>
        <begin position="538"/>
        <end position="560"/>
    </location>
</feature>
<dbReference type="Proteomes" id="UP001501637">
    <property type="component" value="Unassembled WGS sequence"/>
</dbReference>
<dbReference type="PROSITE" id="PS00678">
    <property type="entry name" value="WD_REPEATS_1"/>
    <property type="match status" value="6"/>
</dbReference>
<organism evidence="7 8">
    <name type="scientific">Streptomyces rectiviolaceus</name>
    <dbReference type="NCBI Taxonomy" id="332591"/>
    <lineage>
        <taxon>Bacteria</taxon>
        <taxon>Bacillati</taxon>
        <taxon>Actinomycetota</taxon>
        <taxon>Actinomycetes</taxon>
        <taxon>Kitasatosporales</taxon>
        <taxon>Streptomycetaceae</taxon>
        <taxon>Streptomyces</taxon>
    </lineage>
</organism>
<dbReference type="PANTHER" id="PTHR44019">
    <property type="entry name" value="WD REPEAT-CONTAINING PROTEIN 55"/>
    <property type="match status" value="1"/>
</dbReference>
<keyword evidence="1 3" id="KW-0853">WD repeat</keyword>
<dbReference type="PROSITE" id="PS50082">
    <property type="entry name" value="WD_REPEATS_2"/>
    <property type="match status" value="12"/>
</dbReference>
<feature type="repeat" description="WD" evidence="3">
    <location>
        <begin position="668"/>
        <end position="709"/>
    </location>
</feature>
<evidence type="ECO:0000256" key="3">
    <source>
        <dbReference type="PROSITE-ProRule" id="PRU00221"/>
    </source>
</evidence>
<dbReference type="SMART" id="SM00530">
    <property type="entry name" value="HTH_XRE"/>
    <property type="match status" value="1"/>
</dbReference>
<dbReference type="Gene3D" id="2.130.10.10">
    <property type="entry name" value="YVTN repeat-like/Quinoprotein amine dehydrogenase"/>
    <property type="match status" value="6"/>
</dbReference>
<dbReference type="CDD" id="cd00093">
    <property type="entry name" value="HTH_XRE"/>
    <property type="match status" value="1"/>
</dbReference>
<dbReference type="SMART" id="SM00320">
    <property type="entry name" value="WD40"/>
    <property type="match status" value="14"/>
</dbReference>
<dbReference type="InterPro" id="IPR050505">
    <property type="entry name" value="WDR55/POC1"/>
</dbReference>
<dbReference type="Pfam" id="PF00400">
    <property type="entry name" value="WD40"/>
    <property type="match status" value="14"/>
</dbReference>
<sequence length="1308" mass="139317">MGRNERPIDPASGPVSRFAYELRKLRKEAGSPTYRAMAAQVDYSATALSQAAAGERLPSLPVVLAYVRLCGGDPETWEERWHDAAQEAAALPAGDEEARADAPYRGLARFEPGDQALFFGRGPLTEALLRMVSEHRFTMVIGPSGSGKSSLLRAGLLPALRAGAPPPAPLSAIRILTPGPHPMKTHGAALEVTGRDDGGCVLVVVDQFEELFTLCQDPSERARFVEKLLTALDPGSRLRLVVGVRADFYGRFLTYGPLAAAVRDASLPVGPMTPAELRDAIVQPAAAQGLIVERALTARLIEEVGQEPGGLPLLSHVLLEIWRRRRGRTLTLDSYTAVGGLHGAIAQTAEDAYRSLTPEQSVEARRVLLRLITPGHGSPDTRRPAPRDEFGSGDTATDTATDAALEALARARLITLDDDTVELAHEALIGAWPRLRGWIEECREQLITHHKLTEATTAWEALDRDPGALYRGTRLSVAEEHCGTTAPGLPTPDRAAPGAMVPPRTQADLTPGERAFLTASIEAREEERRGRARRDRAVRVLAVGLAALLAVVTGISLYAVDERRDAVREHRLALSRQLAAQALRLAPSRPEAAKLLSVEAYRTAATPQARGALLTMAAYGYHLGELTGHADAVSDAVFAPDGRTLASVSRDRRVMLWDTERRRRTMNLDGHRTWLRAVAISPDGRTLASGGDDTNVVLWNTATGRRIAVLKGHTGMVRTIAFSPDGRSVASAGADGVVLVRTLDSRRSASAHPTSHAWKGHDGGVVEVEFSPDGRTVASAGDDGTVRLWPMRGGDRPAATLRAHTGPVTSLAFSPGGRTLASAGEDKNVVLWNTATERRTASLKGHTGQVKALAFAPDGRTLASGGLDRTILLWDTRRATRTAILTGHGTNVYSLAFAPPTRTRPDRTAAGPGTRGAARAGQLLASAGENGTITLWDPSKAALSGHSDRVNKAIFSPDGRTMATASDDGTTTLWNTRNGTRAGTLRERSGAVNSVAFSPDGRTLATASGSPFHPPRAKANAVTLWRTAGPRSPRRLVGHTDRVLDVAFSPDGRTLATASGDGTVVLWDSRRGTRIALLRHAPDPGLRDGRPTGGPAKQPPPPTPPGGDFGLRRGVNAVAFSPDGRTLASAGHDGVALLWDVPSRRQRAALTGHTGSLRALAFSPDGHTVVTAGLDHKVLLWDVARGTRQAALPGEHSALAAVFSPDGRTLATADADTAVTLWDTATRRQHAVLTAHSRQVRSLAFSPDGRTLASAGVDGTTVRWSTGAERTARQLCDAVARDLTSQEWDRLVPGTPYHRTCTEHPDTS</sequence>
<evidence type="ECO:0000259" key="6">
    <source>
        <dbReference type="SMART" id="SM00530"/>
    </source>
</evidence>
<feature type="repeat" description="WD" evidence="3">
    <location>
        <begin position="1203"/>
        <end position="1232"/>
    </location>
</feature>
<feature type="repeat" description="WD" evidence="3">
    <location>
        <begin position="1036"/>
        <end position="1077"/>
    </location>
</feature>
<feature type="repeat" description="WD" evidence="3">
    <location>
        <begin position="1115"/>
        <end position="1149"/>
    </location>
</feature>
<dbReference type="InterPro" id="IPR015943">
    <property type="entry name" value="WD40/YVTN_repeat-like_dom_sf"/>
</dbReference>
<name>A0ABP6NHD5_9ACTN</name>
<dbReference type="Pfam" id="PF20703">
    <property type="entry name" value="nSTAND1"/>
    <property type="match status" value="1"/>
</dbReference>
<dbReference type="SUPFAM" id="SSF52540">
    <property type="entry name" value="P-loop containing nucleoside triphosphate hydrolases"/>
    <property type="match status" value="1"/>
</dbReference>
<dbReference type="PROSITE" id="PS50294">
    <property type="entry name" value="WD_REPEATS_REGION"/>
    <property type="match status" value="11"/>
</dbReference>
<feature type="repeat" description="WD" evidence="3">
    <location>
        <begin position="626"/>
        <end position="667"/>
    </location>
</feature>
<gene>
    <name evidence="7" type="ORF">GCM10010449_79040</name>
</gene>
<reference evidence="8" key="1">
    <citation type="journal article" date="2019" name="Int. J. Syst. Evol. Microbiol.">
        <title>The Global Catalogue of Microorganisms (GCM) 10K type strain sequencing project: providing services to taxonomists for standard genome sequencing and annotation.</title>
        <authorList>
            <consortium name="The Broad Institute Genomics Platform"/>
            <consortium name="The Broad Institute Genome Sequencing Center for Infectious Disease"/>
            <person name="Wu L."/>
            <person name="Ma J."/>
        </authorList>
    </citation>
    <scope>NUCLEOTIDE SEQUENCE [LARGE SCALE GENOMIC DNA]</scope>
    <source>
        <strain evidence="8">JCM 9092</strain>
    </source>
</reference>
<feature type="domain" description="HTH cro/C1-type" evidence="6">
    <location>
        <begin position="21"/>
        <end position="77"/>
    </location>
</feature>
<keyword evidence="5" id="KW-0472">Membrane</keyword>
<evidence type="ECO:0000256" key="2">
    <source>
        <dbReference type="ARBA" id="ARBA00022737"/>
    </source>
</evidence>
<keyword evidence="8" id="KW-1185">Reference proteome</keyword>
<keyword evidence="5" id="KW-0812">Transmembrane</keyword>
<proteinExistence type="predicted"/>
<evidence type="ECO:0000256" key="1">
    <source>
        <dbReference type="ARBA" id="ARBA00022574"/>
    </source>
</evidence>
<keyword evidence="5" id="KW-1133">Transmembrane helix</keyword>
<feature type="region of interest" description="Disordered" evidence="4">
    <location>
        <begin position="373"/>
        <end position="397"/>
    </location>
</feature>
<feature type="repeat" description="WD" evidence="3">
    <location>
        <begin position="943"/>
        <end position="984"/>
    </location>
</feature>
<dbReference type="InterPro" id="IPR049052">
    <property type="entry name" value="nSTAND1"/>
</dbReference>
<dbReference type="InterPro" id="IPR020472">
    <property type="entry name" value="WD40_PAC1"/>
</dbReference>
<dbReference type="InterPro" id="IPR019775">
    <property type="entry name" value="WD40_repeat_CS"/>
</dbReference>
<evidence type="ECO:0000313" key="7">
    <source>
        <dbReference type="EMBL" id="GAA3148516.1"/>
    </source>
</evidence>